<feature type="chain" id="PRO_5045378778" evidence="1">
    <location>
        <begin position="26"/>
        <end position="97"/>
    </location>
</feature>
<gene>
    <name evidence="2" type="ORF">ACFQY0_06430</name>
</gene>
<evidence type="ECO:0000313" key="3">
    <source>
        <dbReference type="Proteomes" id="UP001596472"/>
    </source>
</evidence>
<accession>A0ABW2L5F0</accession>
<proteinExistence type="predicted"/>
<sequence length="97" mass="10390">MKSPTSKSLGLIAVSLLAPAIAARAARSIAGVGYHAITKDDPPRNPAHPQVEWKDAVAWTVFSGIVGGLARLAVRRWMADTEVPAEGYDYEMSDVLE</sequence>
<dbReference type="RefSeq" id="WP_379710485.1">
    <property type="nucleotide sequence ID" value="NZ_JBHTBS010000002.1"/>
</dbReference>
<evidence type="ECO:0000256" key="1">
    <source>
        <dbReference type="SAM" id="SignalP"/>
    </source>
</evidence>
<keyword evidence="1" id="KW-0732">Signal</keyword>
<dbReference type="Proteomes" id="UP001596472">
    <property type="component" value="Unassembled WGS sequence"/>
</dbReference>
<evidence type="ECO:0000313" key="2">
    <source>
        <dbReference type="EMBL" id="MFC7336805.1"/>
    </source>
</evidence>
<reference evidence="3" key="1">
    <citation type="journal article" date="2019" name="Int. J. Syst. Evol. Microbiol.">
        <title>The Global Catalogue of Microorganisms (GCM) 10K type strain sequencing project: providing services to taxonomists for standard genome sequencing and annotation.</title>
        <authorList>
            <consortium name="The Broad Institute Genomics Platform"/>
            <consortium name="The Broad Institute Genome Sequencing Center for Infectious Disease"/>
            <person name="Wu L."/>
            <person name="Ma J."/>
        </authorList>
    </citation>
    <scope>NUCLEOTIDE SEQUENCE [LARGE SCALE GENOMIC DNA]</scope>
    <source>
        <strain evidence="3">CGMCC 4.1467</strain>
    </source>
</reference>
<keyword evidence="3" id="KW-1185">Reference proteome</keyword>
<comment type="caution">
    <text evidence="2">The sequence shown here is derived from an EMBL/GenBank/DDBJ whole genome shotgun (WGS) entry which is preliminary data.</text>
</comment>
<dbReference type="EMBL" id="JBHTBS010000002">
    <property type="protein sequence ID" value="MFC7336805.1"/>
    <property type="molecule type" value="Genomic_DNA"/>
</dbReference>
<protein>
    <submittedName>
        <fullName evidence="2">DUF4235 domain-containing protein</fullName>
    </submittedName>
</protein>
<dbReference type="InterPro" id="IPR025329">
    <property type="entry name" value="DUF4235"/>
</dbReference>
<organism evidence="2 3">
    <name type="scientific">Haloferula chungangensis</name>
    <dbReference type="NCBI Taxonomy" id="1048331"/>
    <lineage>
        <taxon>Bacteria</taxon>
        <taxon>Pseudomonadati</taxon>
        <taxon>Verrucomicrobiota</taxon>
        <taxon>Verrucomicrobiia</taxon>
        <taxon>Verrucomicrobiales</taxon>
        <taxon>Verrucomicrobiaceae</taxon>
        <taxon>Haloferula</taxon>
    </lineage>
</organism>
<feature type="signal peptide" evidence="1">
    <location>
        <begin position="1"/>
        <end position="25"/>
    </location>
</feature>
<name>A0ABW2L5F0_9BACT</name>
<dbReference type="Pfam" id="PF14019">
    <property type="entry name" value="DUF4235"/>
    <property type="match status" value="1"/>
</dbReference>